<feature type="compositionally biased region" description="Acidic residues" evidence="1">
    <location>
        <begin position="129"/>
        <end position="140"/>
    </location>
</feature>
<evidence type="ECO:0000313" key="4">
    <source>
        <dbReference type="Proteomes" id="UP001596274"/>
    </source>
</evidence>
<gene>
    <name evidence="3" type="ORF">ACFQDD_10685</name>
</gene>
<feature type="non-terminal residue" evidence="3">
    <location>
        <position position="220"/>
    </location>
</feature>
<feature type="compositionally biased region" description="Acidic residues" evidence="1">
    <location>
        <begin position="199"/>
        <end position="220"/>
    </location>
</feature>
<dbReference type="PROSITE" id="PS50126">
    <property type="entry name" value="S1"/>
    <property type="match status" value="1"/>
</dbReference>
<organism evidence="3 4">
    <name type="scientific">Halorubrum pallidum</name>
    <dbReference type="NCBI Taxonomy" id="1526114"/>
    <lineage>
        <taxon>Archaea</taxon>
        <taxon>Methanobacteriati</taxon>
        <taxon>Methanobacteriota</taxon>
        <taxon>Stenosarchaea group</taxon>
        <taxon>Halobacteria</taxon>
        <taxon>Halobacteriales</taxon>
        <taxon>Haloferacaceae</taxon>
        <taxon>Halorubrum</taxon>
    </lineage>
</organism>
<dbReference type="Proteomes" id="UP001596274">
    <property type="component" value="Unassembled WGS sequence"/>
</dbReference>
<dbReference type="Pfam" id="PF00575">
    <property type="entry name" value="S1"/>
    <property type="match status" value="1"/>
</dbReference>
<feature type="region of interest" description="Disordered" evidence="1">
    <location>
        <begin position="120"/>
        <end position="220"/>
    </location>
</feature>
<feature type="domain" description="S1 motif" evidence="2">
    <location>
        <begin position="40"/>
        <end position="107"/>
    </location>
</feature>
<sequence>MGSCIICGVDVDGGGRICDSHQEDVAFDFQGNSPDQLVPSRFYRGVVDGYAEFGVFVDLAPGVTGLLHRSELDRRLDSLDWEPGDEVFVQVKGVRDNGNIDLAWSIRQADREFRGILVQDGDTEHLPDEGEDETDADDAADGSGSVDTETAEDGTDESAASGSETNGSETAEPEPADVGDDESDDVGDDTDAAASANAEEAESEAEGDDNESDATDENDL</sequence>
<feature type="compositionally biased region" description="Polar residues" evidence="1">
    <location>
        <begin position="158"/>
        <end position="169"/>
    </location>
</feature>
<name>A0ABD5T5L5_9EURY</name>
<dbReference type="Gene3D" id="2.40.50.140">
    <property type="entry name" value="Nucleic acid-binding proteins"/>
    <property type="match status" value="1"/>
</dbReference>
<dbReference type="AlphaFoldDB" id="A0ABD5T5L5"/>
<keyword evidence="4" id="KW-1185">Reference proteome</keyword>
<feature type="compositionally biased region" description="Acidic residues" evidence="1">
    <location>
        <begin position="171"/>
        <end position="191"/>
    </location>
</feature>
<dbReference type="EMBL" id="JBHSWT010000584">
    <property type="protein sequence ID" value="MFC6771974.1"/>
    <property type="molecule type" value="Genomic_DNA"/>
</dbReference>
<proteinExistence type="predicted"/>
<dbReference type="SMART" id="SM00316">
    <property type="entry name" value="S1"/>
    <property type="match status" value="1"/>
</dbReference>
<dbReference type="SUPFAM" id="SSF50249">
    <property type="entry name" value="Nucleic acid-binding proteins"/>
    <property type="match status" value="1"/>
</dbReference>
<dbReference type="InterPro" id="IPR012340">
    <property type="entry name" value="NA-bd_OB-fold"/>
</dbReference>
<evidence type="ECO:0000256" key="1">
    <source>
        <dbReference type="SAM" id="MobiDB-lite"/>
    </source>
</evidence>
<accession>A0ABD5T5L5</accession>
<evidence type="ECO:0000259" key="2">
    <source>
        <dbReference type="PROSITE" id="PS50126"/>
    </source>
</evidence>
<dbReference type="InterPro" id="IPR003029">
    <property type="entry name" value="S1_domain"/>
</dbReference>
<evidence type="ECO:0000313" key="3">
    <source>
        <dbReference type="EMBL" id="MFC6771974.1"/>
    </source>
</evidence>
<comment type="caution">
    <text evidence="3">The sequence shown here is derived from an EMBL/GenBank/DDBJ whole genome shotgun (WGS) entry which is preliminary data.</text>
</comment>
<protein>
    <submittedName>
        <fullName evidence="3">S1 RNA-binding domain-containing protein</fullName>
    </submittedName>
</protein>
<reference evidence="3 4" key="1">
    <citation type="journal article" date="2019" name="Int. J. Syst. Evol. Microbiol.">
        <title>The Global Catalogue of Microorganisms (GCM) 10K type strain sequencing project: providing services to taxonomists for standard genome sequencing and annotation.</title>
        <authorList>
            <consortium name="The Broad Institute Genomics Platform"/>
            <consortium name="The Broad Institute Genome Sequencing Center for Infectious Disease"/>
            <person name="Wu L."/>
            <person name="Ma J."/>
        </authorList>
    </citation>
    <scope>NUCLEOTIDE SEQUENCE [LARGE SCALE GENOMIC DNA]</scope>
    <source>
        <strain evidence="3 4">PJ61</strain>
    </source>
</reference>